<proteinExistence type="predicted"/>
<dbReference type="Pfam" id="PF03724">
    <property type="entry name" value="META"/>
    <property type="match status" value="1"/>
</dbReference>
<dbReference type="EMBL" id="JALBUT010000002">
    <property type="protein sequence ID" value="MDX8414980.1"/>
    <property type="molecule type" value="Genomic_DNA"/>
</dbReference>
<dbReference type="RefSeq" id="WP_370396427.1">
    <property type="nucleotide sequence ID" value="NZ_JALBUT010000002.1"/>
</dbReference>
<name>A0ABU4WEI4_9BACT</name>
<feature type="domain" description="DUF306" evidence="2">
    <location>
        <begin position="31"/>
        <end position="139"/>
    </location>
</feature>
<evidence type="ECO:0000256" key="1">
    <source>
        <dbReference type="SAM" id="SignalP"/>
    </source>
</evidence>
<dbReference type="InterPro" id="IPR038670">
    <property type="entry name" value="HslJ-like_sf"/>
</dbReference>
<accession>A0ABU4WEI4</accession>
<dbReference type="Gene3D" id="2.40.128.270">
    <property type="match status" value="1"/>
</dbReference>
<feature type="signal peptide" evidence="1">
    <location>
        <begin position="1"/>
        <end position="23"/>
    </location>
</feature>
<feature type="chain" id="PRO_5047062032" evidence="1">
    <location>
        <begin position="24"/>
        <end position="155"/>
    </location>
</feature>
<evidence type="ECO:0000313" key="4">
    <source>
        <dbReference type="Proteomes" id="UP001275932"/>
    </source>
</evidence>
<keyword evidence="4" id="KW-1185">Reference proteome</keyword>
<reference evidence="3 4" key="1">
    <citation type="submission" date="2022-03" db="EMBL/GenBank/DDBJ databases">
        <title>Novel taxa within the pig intestine.</title>
        <authorList>
            <person name="Wylensek D."/>
            <person name="Bishof K."/>
            <person name="Afrizal A."/>
            <person name="Clavel T."/>
        </authorList>
    </citation>
    <scope>NUCLEOTIDE SEQUENCE [LARGE SCALE GENOMIC DNA]</scope>
    <source>
        <strain evidence="3 4">CLA-KB-P66</strain>
    </source>
</reference>
<dbReference type="InterPro" id="IPR005184">
    <property type="entry name" value="DUF306_Meta_HslJ"/>
</dbReference>
<dbReference type="PROSITE" id="PS51257">
    <property type="entry name" value="PROKAR_LIPOPROTEIN"/>
    <property type="match status" value="1"/>
</dbReference>
<dbReference type="Proteomes" id="UP001275932">
    <property type="component" value="Unassembled WGS sequence"/>
</dbReference>
<comment type="caution">
    <text evidence="3">The sequence shown here is derived from an EMBL/GenBank/DDBJ whole genome shotgun (WGS) entry which is preliminary data.</text>
</comment>
<evidence type="ECO:0000313" key="3">
    <source>
        <dbReference type="EMBL" id="MDX8414980.1"/>
    </source>
</evidence>
<evidence type="ECO:0000259" key="2">
    <source>
        <dbReference type="Pfam" id="PF03724"/>
    </source>
</evidence>
<keyword evidence="1" id="KW-0732">Signal</keyword>
<protein>
    <submittedName>
        <fullName evidence="3">META domain-containing protein</fullName>
    </submittedName>
</protein>
<organism evidence="3 4">
    <name type="scientific">Intestinicryptomonas porci</name>
    <dbReference type="NCBI Taxonomy" id="2926320"/>
    <lineage>
        <taxon>Bacteria</taxon>
        <taxon>Pseudomonadati</taxon>
        <taxon>Verrucomicrobiota</taxon>
        <taxon>Opitutia</taxon>
        <taxon>Opitutales</taxon>
        <taxon>Intestinicryptomonaceae</taxon>
        <taxon>Intestinicryptomonas</taxon>
    </lineage>
</organism>
<sequence>MKIISKSLAALSLVLLCACSTIGEYMMSDEITGVQWKPMYVANLEGVSAPHNNETDFGPVYISFSKGDGGFDVRGMSGCNIFNGGLEFKGLNDVEFTKMLSTRRMGKYAAYENKFLEALAQTNYMMLKNGILYFCKKSDDGTSMVVMKFCKGKKI</sequence>
<gene>
    <name evidence="3" type="ORF">MOX91_02115</name>
</gene>